<reference evidence="2" key="1">
    <citation type="submission" date="2017-06" db="EMBL/GenBank/DDBJ databases">
        <authorList>
            <person name="Varghese N."/>
            <person name="Submissions S."/>
        </authorList>
    </citation>
    <scope>NUCLEOTIDE SEQUENCE [LARGE SCALE GENOMIC DNA]</scope>
    <source>
        <strain evidence="2">ANC 5114</strain>
    </source>
</reference>
<dbReference type="OrthoDB" id="6703970at2"/>
<dbReference type="RefSeq" id="WP_088824371.1">
    <property type="nucleotide sequence ID" value="NZ_FZLN01000007.1"/>
</dbReference>
<protein>
    <submittedName>
        <fullName evidence="1">Uncharacterized protein</fullName>
    </submittedName>
</protein>
<dbReference type="Proteomes" id="UP000243463">
    <property type="component" value="Unassembled WGS sequence"/>
</dbReference>
<dbReference type="AlphaFoldDB" id="A0A217EIL3"/>
<accession>A0A217EIL3</accession>
<dbReference type="EMBL" id="FZLN01000007">
    <property type="protein sequence ID" value="SNQ30202.1"/>
    <property type="molecule type" value="Genomic_DNA"/>
</dbReference>
<gene>
    <name evidence="1" type="ORF">SAMN05444584_2189</name>
</gene>
<organism evidence="1 2">
    <name type="scientific">Acinetobacter apis</name>
    <dbReference type="NCBI Taxonomy" id="1229165"/>
    <lineage>
        <taxon>Bacteria</taxon>
        <taxon>Pseudomonadati</taxon>
        <taxon>Pseudomonadota</taxon>
        <taxon>Gammaproteobacteria</taxon>
        <taxon>Moraxellales</taxon>
        <taxon>Moraxellaceae</taxon>
        <taxon>Acinetobacter</taxon>
    </lineage>
</organism>
<sequence length="124" mass="14609">MSYYHLTIEINEETNKVEERRDIEYFNIEPNDLNHYITLVFLPYLNQQAIEIDDEFVDYQDLIRIEVKHTVQPIEVLIEEEQKELPSDTDITITAKEIFNDHDLSQDITVALFDILTALTPPAK</sequence>
<evidence type="ECO:0000313" key="2">
    <source>
        <dbReference type="Proteomes" id="UP000243463"/>
    </source>
</evidence>
<name>A0A217EIL3_9GAMM</name>
<proteinExistence type="predicted"/>
<evidence type="ECO:0000313" key="1">
    <source>
        <dbReference type="EMBL" id="SNQ30202.1"/>
    </source>
</evidence>
<keyword evidence="2" id="KW-1185">Reference proteome</keyword>